<evidence type="ECO:0000256" key="2">
    <source>
        <dbReference type="ARBA" id="ARBA00009963"/>
    </source>
</evidence>
<dbReference type="EMBL" id="BK032604">
    <property type="protein sequence ID" value="DAF50870.1"/>
    <property type="molecule type" value="Genomic_DNA"/>
</dbReference>
<comment type="similarity">
    <text evidence="2">Belongs to the microviridae F protein family.</text>
</comment>
<dbReference type="SUPFAM" id="SSF88645">
    <property type="entry name" value="ssDNA viruses"/>
    <property type="match status" value="1"/>
</dbReference>
<dbReference type="Gene3D" id="2.60.169.10">
    <property type="entry name" value="Microviridae F protein"/>
    <property type="match status" value="1"/>
</dbReference>
<dbReference type="InterPro" id="IPR037002">
    <property type="entry name" value="Microviridae_protein_F_sf"/>
</dbReference>
<feature type="region of interest" description="Disordered" evidence="6">
    <location>
        <begin position="160"/>
        <end position="186"/>
    </location>
</feature>
<evidence type="ECO:0000313" key="7">
    <source>
        <dbReference type="EMBL" id="DAF50870.1"/>
    </source>
</evidence>
<proteinExistence type="inferred from homology"/>
<keyword evidence="5" id="KW-0946">Virion</keyword>
<organism evidence="7">
    <name type="scientific">Microviridae sp. ctJkV4</name>
    <dbReference type="NCBI Taxonomy" id="2827641"/>
    <lineage>
        <taxon>Viruses</taxon>
        <taxon>Monodnaviria</taxon>
        <taxon>Sangervirae</taxon>
        <taxon>Phixviricota</taxon>
        <taxon>Malgrandaviricetes</taxon>
        <taxon>Petitvirales</taxon>
        <taxon>Microviridae</taxon>
    </lineage>
</organism>
<evidence type="ECO:0000256" key="3">
    <source>
        <dbReference type="ARBA" id="ARBA00022431"/>
    </source>
</evidence>
<evidence type="ECO:0000256" key="6">
    <source>
        <dbReference type="SAM" id="MobiDB-lite"/>
    </source>
</evidence>
<dbReference type="InterPro" id="IPR003514">
    <property type="entry name" value="Microviridae_protein_F"/>
</dbReference>
<accession>A0A8S5SIU0</accession>
<dbReference type="InterPro" id="IPR016184">
    <property type="entry name" value="Capsid/spike_ssDNA_virus"/>
</dbReference>
<protein>
    <submittedName>
        <fullName evidence="7">Major capsid protein</fullName>
    </submittedName>
</protein>
<keyword evidence="4" id="KW-0167">Capsid protein</keyword>
<comment type="subcellular location">
    <subcellularLocation>
        <location evidence="1">Virion</location>
    </subcellularLocation>
</comment>
<dbReference type="GO" id="GO:0039615">
    <property type="term" value="C:T=1 icosahedral viral capsid"/>
    <property type="evidence" value="ECO:0007669"/>
    <property type="project" value="UniProtKB-KW"/>
</dbReference>
<feature type="compositionally biased region" description="Polar residues" evidence="6">
    <location>
        <begin position="166"/>
        <end position="186"/>
    </location>
</feature>
<evidence type="ECO:0000256" key="4">
    <source>
        <dbReference type="ARBA" id="ARBA00022561"/>
    </source>
</evidence>
<name>A0A8S5SIU0_9VIRU</name>
<dbReference type="Pfam" id="PF02305">
    <property type="entry name" value="Phage_F"/>
    <property type="match status" value="1"/>
</dbReference>
<keyword evidence="3" id="KW-1140">T=1 icosahedral capsid protein</keyword>
<evidence type="ECO:0000256" key="1">
    <source>
        <dbReference type="ARBA" id="ARBA00004328"/>
    </source>
</evidence>
<sequence>MERPRSKFDRSHQLLTTINEGDLVPIYCDEVLPGDTARVRLNGLIRMSTPIYPIMDNCYMDTYFFFVPCRLLWEHWENMFGENDTDYWAEKTEYSTPWCQVGGTSGLANGSIGDYFGLPTGVKKSIKVNALPARAYAMIYNEWFRDENLEAPLMLGYKKSDGGGSNTNPEATKTSANHPNNTTDTNEANLYAKKPAKAGKFHDYFTSCLPKPLKADPVEIGLTGNAPVKLYNNAELTTQTAASTQLELTKNGSMQNFSNVMGVTGQDKGQIEMKFMGTDLSGVNAISIADLRMAIALQHIFEADARNGTRYREFLSGTWGVTSPDSRLQIPEYIGGQRIAINVNQVVQTSQTDPTTGQALGNTAAYSLTTCSKQMVDYAATEYGYIIGLAVVRVEHSYQQGLATKWTRGGRFTYYDPRLAALGEQPVYNREIYAQGTPEDEEIFGYQEAWADYRYKPSYVTGEMRSNYQTSLDAWHYADDYDKLPRLSAEWIQEGTQNIDRTIAVTSAKSHQFLCDFYFTEDWYREMPIYSIPGIERI</sequence>
<dbReference type="GO" id="GO:0005198">
    <property type="term" value="F:structural molecule activity"/>
    <property type="evidence" value="ECO:0007669"/>
    <property type="project" value="InterPro"/>
</dbReference>
<reference evidence="7" key="1">
    <citation type="journal article" date="2021" name="Proc. Natl. Acad. Sci. U.S.A.">
        <title>A Catalog of Tens of Thousands of Viruses from Human Metagenomes Reveals Hidden Associations with Chronic Diseases.</title>
        <authorList>
            <person name="Tisza M.J."/>
            <person name="Buck C.B."/>
        </authorList>
    </citation>
    <scope>NUCLEOTIDE SEQUENCE</scope>
    <source>
        <strain evidence="7">CtJkV4</strain>
    </source>
</reference>
<evidence type="ECO:0000256" key="5">
    <source>
        <dbReference type="ARBA" id="ARBA00022844"/>
    </source>
</evidence>